<dbReference type="AlphaFoldDB" id="A0A832WGD0"/>
<accession>A0A832WGD0</accession>
<protein>
    <submittedName>
        <fullName evidence="1">Uncharacterized protein</fullName>
    </submittedName>
</protein>
<reference evidence="1" key="1">
    <citation type="journal article" date="2020" name="bioRxiv">
        <title>A rank-normalized archaeal taxonomy based on genome phylogeny resolves widespread incomplete and uneven classifications.</title>
        <authorList>
            <person name="Rinke C."/>
            <person name="Chuvochina M."/>
            <person name="Mussig A.J."/>
            <person name="Chaumeil P.-A."/>
            <person name="Waite D.W."/>
            <person name="Whitman W.B."/>
            <person name="Parks D.H."/>
            <person name="Hugenholtz P."/>
        </authorList>
    </citation>
    <scope>NUCLEOTIDE SEQUENCE</scope>
    <source>
        <strain evidence="1">UBA8839</strain>
    </source>
</reference>
<proteinExistence type="predicted"/>
<gene>
    <name evidence="1" type="ORF">HA333_02120</name>
</gene>
<comment type="caution">
    <text evidence="1">The sequence shown here is derived from an EMBL/GenBank/DDBJ whole genome shotgun (WGS) entry which is preliminary data.</text>
</comment>
<name>A0A832WGD0_9CREN</name>
<sequence length="58" mass="6644">MEALWATGLIQGKVTRRARKTYRALRAQVAPGVQQQQQTPQPTGVENEWVRILRSRGR</sequence>
<evidence type="ECO:0000313" key="2">
    <source>
        <dbReference type="Proteomes" id="UP000651120"/>
    </source>
</evidence>
<dbReference type="RefSeq" id="WP_011007335.1">
    <property type="nucleotide sequence ID" value="NZ_DAIOPL010000025.1"/>
</dbReference>
<dbReference type="Proteomes" id="UP000651120">
    <property type="component" value="Unassembled WGS sequence"/>
</dbReference>
<dbReference type="EMBL" id="DUJP01000010">
    <property type="protein sequence ID" value="HII46285.1"/>
    <property type="molecule type" value="Genomic_DNA"/>
</dbReference>
<organism evidence="1 2">
    <name type="scientific">Pyrobaculum aerophilum</name>
    <dbReference type="NCBI Taxonomy" id="13773"/>
    <lineage>
        <taxon>Archaea</taxon>
        <taxon>Thermoproteota</taxon>
        <taxon>Thermoprotei</taxon>
        <taxon>Thermoproteales</taxon>
        <taxon>Thermoproteaceae</taxon>
        <taxon>Pyrobaculum</taxon>
    </lineage>
</organism>
<dbReference type="GeneID" id="43496592"/>
<evidence type="ECO:0000313" key="1">
    <source>
        <dbReference type="EMBL" id="HII46285.1"/>
    </source>
</evidence>